<dbReference type="CDD" id="cd00885">
    <property type="entry name" value="cinA"/>
    <property type="match status" value="1"/>
</dbReference>
<keyword evidence="3" id="KW-1185">Reference proteome</keyword>
<dbReference type="NCBIfam" id="TIGR00200">
    <property type="entry name" value="cinA_nterm"/>
    <property type="match status" value="1"/>
</dbReference>
<dbReference type="AlphaFoldDB" id="A0A2K9NRI0"/>
<dbReference type="PANTHER" id="PTHR13939:SF0">
    <property type="entry name" value="NMN AMIDOHYDROLASE-LIKE PROTEIN YFAY"/>
    <property type="match status" value="1"/>
</dbReference>
<comment type="similarity">
    <text evidence="1">Belongs to the CinA family.</text>
</comment>
<dbReference type="Pfam" id="PF00994">
    <property type="entry name" value="MoCF_biosynth"/>
    <property type="match status" value="1"/>
</dbReference>
<dbReference type="Gene3D" id="3.90.950.20">
    <property type="entry name" value="CinA-like"/>
    <property type="match status" value="1"/>
</dbReference>
<dbReference type="SMART" id="SM00852">
    <property type="entry name" value="MoCF_biosynth"/>
    <property type="match status" value="1"/>
</dbReference>
<evidence type="ECO:0000313" key="3">
    <source>
        <dbReference type="Proteomes" id="UP000235584"/>
    </source>
</evidence>
<dbReference type="SUPFAM" id="SSF53218">
    <property type="entry name" value="Molybdenum cofactor biosynthesis proteins"/>
    <property type="match status" value="1"/>
</dbReference>
<sequence length="419" mass="46466">MSKALTVSMIVIGDEILNGRTTDLNGSWLSKFLFKKGLEFKSLRFIRDNAEEMTAALNASFFDSDIVITSGGIGPTLDDKTKNTLADFFKKPVVERNDVAELVAENYIRFGRSWTPETNHYHFFPQDFIAINNPRGLAPGLAFFTADKKLVMAAPGVPREFTAMVEEEFYPLIKKEFADRLKENHQCVIRTQGVPEEKIFFELCPTLWQDLEAFGKVSSLPHTIGIDIVIGFTGSQKEFEEKSQKIKELIMKTPLAPHVWQWGNRAIHDMVLEKALEKKCTFAFAESCTGGLTSSKITDLSGSSAVFYGGIISYDNSIKENVLGVQKETLEKFGAVSVECAIEMARGVRELLKTDYAVSITGIAGPSGGSKEKPVGTVAIGIASKEKNTAVLYQFPGDRVKLKDRFSDKALLTLLELME</sequence>
<dbReference type="InterPro" id="IPR008135">
    <property type="entry name" value="Competence-induced_CinA"/>
</dbReference>
<dbReference type="InterPro" id="IPR050101">
    <property type="entry name" value="CinA"/>
</dbReference>
<dbReference type="SUPFAM" id="SSF142433">
    <property type="entry name" value="CinA-like"/>
    <property type="match status" value="1"/>
</dbReference>
<dbReference type="InterPro" id="IPR001453">
    <property type="entry name" value="MoaB/Mog_dom"/>
</dbReference>
<dbReference type="Proteomes" id="UP000235584">
    <property type="component" value="Chromosome"/>
</dbReference>
<dbReference type="RefSeq" id="WP_102243410.1">
    <property type="nucleotide sequence ID" value="NZ_CP025704.1"/>
</dbReference>
<protein>
    <recommendedName>
        <fullName evidence="1">CinA-like protein</fullName>
    </recommendedName>
</protein>
<dbReference type="PANTHER" id="PTHR13939">
    <property type="entry name" value="NICOTINAMIDE-NUCLEOTIDE AMIDOHYDROLASE PNCC"/>
    <property type="match status" value="1"/>
</dbReference>
<dbReference type="InterPro" id="IPR036653">
    <property type="entry name" value="CinA-like_C"/>
</dbReference>
<name>A0A2K9NRI0_BACTC</name>
<reference evidence="2 3" key="1">
    <citation type="submission" date="2018-01" db="EMBL/GenBank/DDBJ databases">
        <title>Complete genome sequence of Bacteriovorax stolpii DSM12778.</title>
        <authorList>
            <person name="Tang B."/>
            <person name="Chang J."/>
        </authorList>
    </citation>
    <scope>NUCLEOTIDE SEQUENCE [LARGE SCALE GENOMIC DNA]</scope>
    <source>
        <strain evidence="2 3">DSM 12778</strain>
    </source>
</reference>
<dbReference type="NCBIfam" id="TIGR00199">
    <property type="entry name" value="PncC_domain"/>
    <property type="match status" value="1"/>
</dbReference>
<accession>A0A2K9NRI0</accession>
<dbReference type="HAMAP" id="MF_00226_B">
    <property type="entry name" value="CinA_B"/>
    <property type="match status" value="1"/>
</dbReference>
<dbReference type="EMBL" id="CP025704">
    <property type="protein sequence ID" value="AUN98119.1"/>
    <property type="molecule type" value="Genomic_DNA"/>
</dbReference>
<dbReference type="KEGG" id="bsto:C0V70_08355"/>
<dbReference type="Pfam" id="PF02464">
    <property type="entry name" value="CinA"/>
    <property type="match status" value="1"/>
</dbReference>
<organism evidence="2 3">
    <name type="scientific">Bacteriovorax stolpii</name>
    <name type="common">Bdellovibrio stolpii</name>
    <dbReference type="NCBI Taxonomy" id="960"/>
    <lineage>
        <taxon>Bacteria</taxon>
        <taxon>Pseudomonadati</taxon>
        <taxon>Bdellovibrionota</taxon>
        <taxon>Bacteriovoracia</taxon>
        <taxon>Bacteriovoracales</taxon>
        <taxon>Bacteriovoracaceae</taxon>
        <taxon>Bacteriovorax</taxon>
    </lineage>
</organism>
<dbReference type="OrthoDB" id="9801454at2"/>
<gene>
    <name evidence="2" type="ORF">C0V70_08355</name>
</gene>
<evidence type="ECO:0000313" key="2">
    <source>
        <dbReference type="EMBL" id="AUN98119.1"/>
    </source>
</evidence>
<dbReference type="Gene3D" id="3.40.980.10">
    <property type="entry name" value="MoaB/Mog-like domain"/>
    <property type="match status" value="1"/>
</dbReference>
<evidence type="ECO:0000256" key="1">
    <source>
        <dbReference type="HAMAP-Rule" id="MF_00226"/>
    </source>
</evidence>
<dbReference type="InterPro" id="IPR036425">
    <property type="entry name" value="MoaB/Mog-like_dom_sf"/>
</dbReference>
<proteinExistence type="inferred from homology"/>
<dbReference type="InterPro" id="IPR008136">
    <property type="entry name" value="CinA_C"/>
</dbReference>
<dbReference type="PIRSF" id="PIRSF006728">
    <property type="entry name" value="CinA"/>
    <property type="match status" value="1"/>
</dbReference>